<dbReference type="Proteomes" id="UP000006727">
    <property type="component" value="Chromosome 12"/>
</dbReference>
<evidence type="ECO:0000313" key="1">
    <source>
        <dbReference type="EMBL" id="PNR43279.1"/>
    </source>
</evidence>
<protein>
    <submittedName>
        <fullName evidence="1 2">Uncharacterized protein</fullName>
    </submittedName>
</protein>
<reference evidence="1 3" key="1">
    <citation type="journal article" date="2008" name="Science">
        <title>The Physcomitrella genome reveals evolutionary insights into the conquest of land by plants.</title>
        <authorList>
            <person name="Rensing S."/>
            <person name="Lang D."/>
            <person name="Zimmer A."/>
            <person name="Terry A."/>
            <person name="Salamov A."/>
            <person name="Shapiro H."/>
            <person name="Nishiyama T."/>
            <person name="Perroud P.-F."/>
            <person name="Lindquist E."/>
            <person name="Kamisugi Y."/>
            <person name="Tanahashi T."/>
            <person name="Sakakibara K."/>
            <person name="Fujita T."/>
            <person name="Oishi K."/>
            <person name="Shin-I T."/>
            <person name="Kuroki Y."/>
            <person name="Toyoda A."/>
            <person name="Suzuki Y."/>
            <person name="Hashimoto A."/>
            <person name="Yamaguchi K."/>
            <person name="Sugano A."/>
            <person name="Kohara Y."/>
            <person name="Fujiyama A."/>
            <person name="Anterola A."/>
            <person name="Aoki S."/>
            <person name="Ashton N."/>
            <person name="Barbazuk W.B."/>
            <person name="Barker E."/>
            <person name="Bennetzen J."/>
            <person name="Bezanilla M."/>
            <person name="Blankenship R."/>
            <person name="Cho S.H."/>
            <person name="Dutcher S."/>
            <person name="Estelle M."/>
            <person name="Fawcett J.A."/>
            <person name="Gundlach H."/>
            <person name="Hanada K."/>
            <person name="Heyl A."/>
            <person name="Hicks K.A."/>
            <person name="Hugh J."/>
            <person name="Lohr M."/>
            <person name="Mayer K."/>
            <person name="Melkozernov A."/>
            <person name="Murata T."/>
            <person name="Nelson D."/>
            <person name="Pils B."/>
            <person name="Prigge M."/>
            <person name="Reiss B."/>
            <person name="Renner T."/>
            <person name="Rombauts S."/>
            <person name="Rushton P."/>
            <person name="Sanderfoot A."/>
            <person name="Schween G."/>
            <person name="Shiu S.-H."/>
            <person name="Stueber K."/>
            <person name="Theodoulou F.L."/>
            <person name="Tu H."/>
            <person name="Van de Peer Y."/>
            <person name="Verrier P.J."/>
            <person name="Waters E."/>
            <person name="Wood A."/>
            <person name="Yang L."/>
            <person name="Cove D."/>
            <person name="Cuming A."/>
            <person name="Hasebe M."/>
            <person name="Lucas S."/>
            <person name="Mishler D.B."/>
            <person name="Reski R."/>
            <person name="Grigoriev I."/>
            <person name="Quatrano R.S."/>
            <person name="Boore J.L."/>
        </authorList>
    </citation>
    <scope>NUCLEOTIDE SEQUENCE [LARGE SCALE GENOMIC DNA]</scope>
    <source>
        <strain evidence="2 3">cv. Gransden 2004</strain>
    </source>
</reference>
<name>A0A2K1JP05_PHYPA</name>
<dbReference type="EnsemblPlants" id="Pp3c12_480V3.1">
    <property type="protein sequence ID" value="Pp3c12_480V3.1"/>
    <property type="gene ID" value="Pp3c12_480"/>
</dbReference>
<accession>A0A2K1JP05</accession>
<evidence type="ECO:0000313" key="3">
    <source>
        <dbReference type="Proteomes" id="UP000006727"/>
    </source>
</evidence>
<reference evidence="1 3" key="2">
    <citation type="journal article" date="2018" name="Plant J.">
        <title>The Physcomitrella patens chromosome-scale assembly reveals moss genome structure and evolution.</title>
        <authorList>
            <person name="Lang D."/>
            <person name="Ullrich K.K."/>
            <person name="Murat F."/>
            <person name="Fuchs J."/>
            <person name="Jenkins J."/>
            <person name="Haas F.B."/>
            <person name="Piednoel M."/>
            <person name="Gundlach H."/>
            <person name="Van Bel M."/>
            <person name="Meyberg R."/>
            <person name="Vives C."/>
            <person name="Morata J."/>
            <person name="Symeonidi A."/>
            <person name="Hiss M."/>
            <person name="Muchero W."/>
            <person name="Kamisugi Y."/>
            <person name="Saleh O."/>
            <person name="Blanc G."/>
            <person name="Decker E.L."/>
            <person name="van Gessel N."/>
            <person name="Grimwood J."/>
            <person name="Hayes R.D."/>
            <person name="Graham S.W."/>
            <person name="Gunter L.E."/>
            <person name="McDaniel S.F."/>
            <person name="Hoernstein S.N.W."/>
            <person name="Larsson A."/>
            <person name="Li F.W."/>
            <person name="Perroud P.F."/>
            <person name="Phillips J."/>
            <person name="Ranjan P."/>
            <person name="Rokshar D.S."/>
            <person name="Rothfels C.J."/>
            <person name="Schneider L."/>
            <person name="Shu S."/>
            <person name="Stevenson D.W."/>
            <person name="Thummler F."/>
            <person name="Tillich M."/>
            <person name="Villarreal Aguilar J.C."/>
            <person name="Widiez T."/>
            <person name="Wong G.K."/>
            <person name="Wymore A."/>
            <person name="Zhang Y."/>
            <person name="Zimmer A.D."/>
            <person name="Quatrano R.S."/>
            <person name="Mayer K.F.X."/>
            <person name="Goodstein D."/>
            <person name="Casacuberta J.M."/>
            <person name="Vandepoele K."/>
            <person name="Reski R."/>
            <person name="Cuming A.C."/>
            <person name="Tuskan G.A."/>
            <person name="Maumus F."/>
            <person name="Salse J."/>
            <person name="Schmutz J."/>
            <person name="Rensing S.A."/>
        </authorList>
    </citation>
    <scope>NUCLEOTIDE SEQUENCE [LARGE SCALE GENOMIC DNA]</scope>
    <source>
        <strain evidence="2 3">cv. Gransden 2004</strain>
    </source>
</reference>
<organism evidence="1">
    <name type="scientific">Physcomitrium patens</name>
    <name type="common">Spreading-leaved earth moss</name>
    <name type="synonym">Physcomitrella patens</name>
    <dbReference type="NCBI Taxonomy" id="3218"/>
    <lineage>
        <taxon>Eukaryota</taxon>
        <taxon>Viridiplantae</taxon>
        <taxon>Streptophyta</taxon>
        <taxon>Embryophyta</taxon>
        <taxon>Bryophyta</taxon>
        <taxon>Bryophytina</taxon>
        <taxon>Bryopsida</taxon>
        <taxon>Funariidae</taxon>
        <taxon>Funariales</taxon>
        <taxon>Funariaceae</taxon>
        <taxon>Physcomitrium</taxon>
    </lineage>
</organism>
<gene>
    <name evidence="1" type="ORF">PHYPA_015659</name>
</gene>
<dbReference type="Gramene" id="Pp3c12_480V3.1">
    <property type="protein sequence ID" value="Pp3c12_480V3.1"/>
    <property type="gene ID" value="Pp3c12_480"/>
</dbReference>
<keyword evidence="3" id="KW-1185">Reference proteome</keyword>
<proteinExistence type="predicted"/>
<evidence type="ECO:0000313" key="2">
    <source>
        <dbReference type="EnsemblPlants" id="Pp3c12_480V3.1"/>
    </source>
</evidence>
<dbReference type="InParanoid" id="A0A2K1JP05"/>
<reference evidence="2" key="3">
    <citation type="submission" date="2020-12" db="UniProtKB">
        <authorList>
            <consortium name="EnsemblPlants"/>
        </authorList>
    </citation>
    <scope>IDENTIFICATION</scope>
</reference>
<dbReference type="AlphaFoldDB" id="A0A2K1JP05"/>
<dbReference type="EMBL" id="ABEU02000012">
    <property type="protein sequence ID" value="PNR43279.1"/>
    <property type="molecule type" value="Genomic_DNA"/>
</dbReference>
<sequence>MYFLSVALVFFAALKLNDYFLTILSIIVELCTFTW</sequence>